<evidence type="ECO:0000313" key="2">
    <source>
        <dbReference type="Proteomes" id="UP000005443"/>
    </source>
</evidence>
<evidence type="ECO:0000313" key="1">
    <source>
        <dbReference type="EMBL" id="AEV92198.1"/>
    </source>
</evidence>
<accession>A0ABM5MQH0</accession>
<dbReference type="EMBL" id="CP002428">
    <property type="protein sequence ID" value="AEV92198.1"/>
    <property type="molecule type" value="Genomic_DNA"/>
</dbReference>
<gene>
    <name evidence="1" type="ordered locus">Rsl_673</name>
</gene>
<proteinExistence type="predicted"/>
<name>A0ABM5MQH0_RICS1</name>
<keyword evidence="2" id="KW-1185">Reference proteome</keyword>
<sequence>MRGAVGDAAIQKIIKKILIYRIFNWIASSIAMRFPCNDG</sequence>
<organism evidence="1 2">
    <name type="scientific">Rickettsia slovaca (strain 13-B)</name>
    <dbReference type="NCBI Taxonomy" id="941638"/>
    <lineage>
        <taxon>Bacteria</taxon>
        <taxon>Pseudomonadati</taxon>
        <taxon>Pseudomonadota</taxon>
        <taxon>Alphaproteobacteria</taxon>
        <taxon>Rickettsiales</taxon>
        <taxon>Rickettsiaceae</taxon>
        <taxon>Rickettsieae</taxon>
        <taxon>Rickettsia</taxon>
        <taxon>spotted fever group</taxon>
    </lineage>
</organism>
<dbReference type="Proteomes" id="UP000005443">
    <property type="component" value="Chromosome"/>
</dbReference>
<protein>
    <submittedName>
        <fullName evidence="1">Uncharacterized protein</fullName>
    </submittedName>
</protein>
<reference evidence="1 2" key="1">
    <citation type="journal article" date="2012" name="J. Bacteriol.">
        <title>Complete genome sequence of Rickettsia slovaca, the agent of tick-borne lymphadenitis.</title>
        <authorList>
            <person name="Fournier P.E."/>
            <person name="El Karkouri K."/>
            <person name="Robert C."/>
            <person name="Medigue C."/>
            <person name="Raoult D."/>
        </authorList>
    </citation>
    <scope>NUCLEOTIDE SEQUENCE [LARGE SCALE GENOMIC DNA]</scope>
    <source>
        <strain evidence="1 2">13-B</strain>
    </source>
</reference>